<feature type="signal peptide" evidence="1">
    <location>
        <begin position="1"/>
        <end position="27"/>
    </location>
</feature>
<accession>A0A1I0X9U6</accession>
<proteinExistence type="predicted"/>
<organism evidence="2 3">
    <name type="scientific">Cellulomonas marina</name>
    <dbReference type="NCBI Taxonomy" id="988821"/>
    <lineage>
        <taxon>Bacteria</taxon>
        <taxon>Bacillati</taxon>
        <taxon>Actinomycetota</taxon>
        <taxon>Actinomycetes</taxon>
        <taxon>Micrococcales</taxon>
        <taxon>Cellulomonadaceae</taxon>
        <taxon>Cellulomonas</taxon>
    </lineage>
</organism>
<protein>
    <recommendedName>
        <fullName evidence="4">Subtilisin inhibitor-like</fullName>
    </recommendedName>
</protein>
<name>A0A1I0X9U6_9CELL</name>
<dbReference type="AlphaFoldDB" id="A0A1I0X9U6"/>
<dbReference type="Proteomes" id="UP000199012">
    <property type="component" value="Unassembled WGS sequence"/>
</dbReference>
<evidence type="ECO:0000313" key="3">
    <source>
        <dbReference type="Proteomes" id="UP000199012"/>
    </source>
</evidence>
<dbReference type="EMBL" id="FOKA01000004">
    <property type="protein sequence ID" value="SFA97447.1"/>
    <property type="molecule type" value="Genomic_DNA"/>
</dbReference>
<dbReference type="RefSeq" id="WP_090031625.1">
    <property type="nucleotide sequence ID" value="NZ_BONM01000017.1"/>
</dbReference>
<reference evidence="2 3" key="1">
    <citation type="submission" date="2016-10" db="EMBL/GenBank/DDBJ databases">
        <authorList>
            <person name="de Groot N.N."/>
        </authorList>
    </citation>
    <scope>NUCLEOTIDE SEQUENCE [LARGE SCALE GENOMIC DNA]</scope>
    <source>
        <strain evidence="2 3">CGMCC 4.6945</strain>
    </source>
</reference>
<sequence length="176" mass="18682">MNVLRTALTVGATAALLVSAAVAPAVAGPKAPGPKATGVQTGFHSGKPIKGLEQRLDEWGIPEGVLSVQVVCPKGTTEQYAVRARAARYDNYGRYADNPGQPVTCTGRPQVVQVDVWGDYWGNPCRMLPGIYPAEAQLVRVLPDGERWENWQVLASTRTALPIDTAGPGLACDEMG</sequence>
<evidence type="ECO:0000313" key="2">
    <source>
        <dbReference type="EMBL" id="SFA97447.1"/>
    </source>
</evidence>
<gene>
    <name evidence="2" type="ORF">SAMN05421867_104215</name>
</gene>
<keyword evidence="3" id="KW-1185">Reference proteome</keyword>
<keyword evidence="1" id="KW-0732">Signal</keyword>
<feature type="chain" id="PRO_5011686740" description="Subtilisin inhibitor-like" evidence="1">
    <location>
        <begin position="28"/>
        <end position="176"/>
    </location>
</feature>
<evidence type="ECO:0000256" key="1">
    <source>
        <dbReference type="SAM" id="SignalP"/>
    </source>
</evidence>
<evidence type="ECO:0008006" key="4">
    <source>
        <dbReference type="Google" id="ProtNLM"/>
    </source>
</evidence>